<name>A0AAQ3U1M4_PASNO</name>
<evidence type="ECO:0000256" key="1">
    <source>
        <dbReference type="SAM" id="MobiDB-lite"/>
    </source>
</evidence>
<dbReference type="Pfam" id="PF02992">
    <property type="entry name" value="Transposase_21"/>
    <property type="match status" value="1"/>
</dbReference>
<dbReference type="Proteomes" id="UP001341281">
    <property type="component" value="Chromosome 06"/>
</dbReference>
<dbReference type="PANTHER" id="PTHR10775:SF185">
    <property type="entry name" value="OS08G0208400 PROTEIN"/>
    <property type="match status" value="1"/>
</dbReference>
<dbReference type="EMBL" id="CP144750">
    <property type="protein sequence ID" value="WVZ81230.1"/>
    <property type="molecule type" value="Genomic_DNA"/>
</dbReference>
<evidence type="ECO:0000313" key="3">
    <source>
        <dbReference type="Proteomes" id="UP001341281"/>
    </source>
</evidence>
<keyword evidence="3" id="KW-1185">Reference proteome</keyword>
<protein>
    <submittedName>
        <fullName evidence="2">Uncharacterized protein</fullName>
    </submittedName>
</protein>
<proteinExistence type="predicted"/>
<evidence type="ECO:0000313" key="2">
    <source>
        <dbReference type="EMBL" id="WVZ81230.1"/>
    </source>
</evidence>
<dbReference type="AlphaFoldDB" id="A0AAQ3U1M4"/>
<sequence length="128" mass="15052">MHVCPNDCILYHGKELEDLEACSECKVSRYKIRRDDPSDVEGECPRKRVPTNNKENAKMVHWHKEDHTEDDMLRHPTWIGGEKTYLEFADDARNIRFGLSMEGMDPFREMSSSHSTWPITLRMYNLPP</sequence>
<dbReference type="PANTHER" id="PTHR10775">
    <property type="entry name" value="OS08G0208400 PROTEIN"/>
    <property type="match status" value="1"/>
</dbReference>
<accession>A0AAQ3U1M4</accession>
<organism evidence="2 3">
    <name type="scientific">Paspalum notatum var. saurae</name>
    <dbReference type="NCBI Taxonomy" id="547442"/>
    <lineage>
        <taxon>Eukaryota</taxon>
        <taxon>Viridiplantae</taxon>
        <taxon>Streptophyta</taxon>
        <taxon>Embryophyta</taxon>
        <taxon>Tracheophyta</taxon>
        <taxon>Spermatophyta</taxon>
        <taxon>Magnoliopsida</taxon>
        <taxon>Liliopsida</taxon>
        <taxon>Poales</taxon>
        <taxon>Poaceae</taxon>
        <taxon>PACMAD clade</taxon>
        <taxon>Panicoideae</taxon>
        <taxon>Andropogonodae</taxon>
        <taxon>Paspaleae</taxon>
        <taxon>Paspalinae</taxon>
        <taxon>Paspalum</taxon>
    </lineage>
</organism>
<reference evidence="2 3" key="1">
    <citation type="submission" date="2024-02" db="EMBL/GenBank/DDBJ databases">
        <title>High-quality chromosome-scale genome assembly of Pensacola bahiagrass (Paspalum notatum Flugge var. saurae).</title>
        <authorList>
            <person name="Vega J.M."/>
            <person name="Podio M."/>
            <person name="Orjuela J."/>
            <person name="Siena L.A."/>
            <person name="Pessino S.C."/>
            <person name="Combes M.C."/>
            <person name="Mariac C."/>
            <person name="Albertini E."/>
            <person name="Pupilli F."/>
            <person name="Ortiz J.P.A."/>
            <person name="Leblanc O."/>
        </authorList>
    </citation>
    <scope>NUCLEOTIDE SEQUENCE [LARGE SCALE GENOMIC DNA]</scope>
    <source>
        <strain evidence="2">R1</strain>
        <tissue evidence="2">Leaf</tissue>
    </source>
</reference>
<gene>
    <name evidence="2" type="ORF">U9M48_028629</name>
</gene>
<dbReference type="InterPro" id="IPR004242">
    <property type="entry name" value="Transposase_21"/>
</dbReference>
<feature type="region of interest" description="Disordered" evidence="1">
    <location>
        <begin position="36"/>
        <end position="56"/>
    </location>
</feature>